<feature type="domain" description="Histidine kinase" evidence="13">
    <location>
        <begin position="89"/>
        <end position="287"/>
    </location>
</feature>
<evidence type="ECO:0000256" key="6">
    <source>
        <dbReference type="ARBA" id="ARBA00022679"/>
    </source>
</evidence>
<dbReference type="PANTHER" id="PTHR45453:SF2">
    <property type="entry name" value="HISTIDINE KINASE"/>
    <property type="match status" value="1"/>
</dbReference>
<dbReference type="PANTHER" id="PTHR45453">
    <property type="entry name" value="PHOSPHATE REGULON SENSOR PROTEIN PHOR"/>
    <property type="match status" value="1"/>
</dbReference>
<keyword evidence="5" id="KW-0597">Phosphoprotein</keyword>
<evidence type="ECO:0000256" key="4">
    <source>
        <dbReference type="ARBA" id="ARBA00022475"/>
    </source>
</evidence>
<evidence type="ECO:0000256" key="11">
    <source>
        <dbReference type="ARBA" id="ARBA00023136"/>
    </source>
</evidence>
<evidence type="ECO:0000256" key="5">
    <source>
        <dbReference type="ARBA" id="ARBA00022553"/>
    </source>
</evidence>
<sequence length="287" mass="33162">MLVYLKSLSFELILDYIRLTWLFIFSGLIISTLSEVRKLIMLKKDKLPRGNSFLELGYEDYIDKQKIKLNEIEHRLQSNYENRADYLKVWSHEIKTPLAALSLLSQTKEQIPANEVRHQVDIASYQLNLLLNYERMADFNHDLEFRQVDLLELIQDVIQKNMNFFINKNISFQIDVEPVKVITDAKWLAFIIEQLLINAAKYSSINKIIKINYLEGQLEIIDQGIGISASDLPRIFEPGFTGENGRKYGAATGMGLYIVKRMSHKLNLGLKVSSVLQQGTTVELKFN</sequence>
<evidence type="ECO:0000256" key="2">
    <source>
        <dbReference type="ARBA" id="ARBA00004651"/>
    </source>
</evidence>
<evidence type="ECO:0000259" key="13">
    <source>
        <dbReference type="PROSITE" id="PS50109"/>
    </source>
</evidence>
<geneLocation type="plasmid" evidence="14 15">
    <name>unnamed1</name>
</geneLocation>
<dbReference type="GO" id="GO:0000160">
    <property type="term" value="P:phosphorelay signal transduction system"/>
    <property type="evidence" value="ECO:0007669"/>
    <property type="project" value="UniProtKB-KW"/>
</dbReference>
<evidence type="ECO:0000256" key="12">
    <source>
        <dbReference type="SAM" id="Phobius"/>
    </source>
</evidence>
<dbReference type="SMART" id="SM00387">
    <property type="entry name" value="HATPase_c"/>
    <property type="match status" value="1"/>
</dbReference>
<dbReference type="InterPro" id="IPR036890">
    <property type="entry name" value="HATPase_C_sf"/>
</dbReference>
<dbReference type="AlphaFoldDB" id="A0ABD7YY50"/>
<dbReference type="PRINTS" id="PR00344">
    <property type="entry name" value="BCTRLSENSOR"/>
</dbReference>
<evidence type="ECO:0000256" key="3">
    <source>
        <dbReference type="ARBA" id="ARBA00012438"/>
    </source>
</evidence>
<keyword evidence="11 12" id="KW-0472">Membrane</keyword>
<evidence type="ECO:0000256" key="8">
    <source>
        <dbReference type="ARBA" id="ARBA00022777"/>
    </source>
</evidence>
<dbReference type="InterPro" id="IPR036097">
    <property type="entry name" value="HisK_dim/P_sf"/>
</dbReference>
<dbReference type="GO" id="GO:0004673">
    <property type="term" value="F:protein histidine kinase activity"/>
    <property type="evidence" value="ECO:0007669"/>
    <property type="project" value="UniProtKB-EC"/>
</dbReference>
<evidence type="ECO:0000313" key="15">
    <source>
        <dbReference type="Proteomes" id="UP001224533"/>
    </source>
</evidence>
<evidence type="ECO:0000256" key="9">
    <source>
        <dbReference type="ARBA" id="ARBA00022989"/>
    </source>
</evidence>
<keyword evidence="9 12" id="KW-1133">Transmembrane helix</keyword>
<evidence type="ECO:0000256" key="7">
    <source>
        <dbReference type="ARBA" id="ARBA00022692"/>
    </source>
</evidence>
<dbReference type="CDD" id="cd00082">
    <property type="entry name" value="HisKA"/>
    <property type="match status" value="1"/>
</dbReference>
<organism evidence="14 15">
    <name type="scientific">Ligilactobacillus salivarius</name>
    <dbReference type="NCBI Taxonomy" id="1624"/>
    <lineage>
        <taxon>Bacteria</taxon>
        <taxon>Bacillati</taxon>
        <taxon>Bacillota</taxon>
        <taxon>Bacilli</taxon>
        <taxon>Lactobacillales</taxon>
        <taxon>Lactobacillaceae</taxon>
        <taxon>Ligilactobacillus</taxon>
    </lineage>
</organism>
<dbReference type="InterPro" id="IPR004358">
    <property type="entry name" value="Sig_transdc_His_kin-like_C"/>
</dbReference>
<feature type="transmembrane region" description="Helical" evidence="12">
    <location>
        <begin position="16"/>
        <end position="36"/>
    </location>
</feature>
<dbReference type="InterPro" id="IPR005467">
    <property type="entry name" value="His_kinase_dom"/>
</dbReference>
<proteinExistence type="predicted"/>
<dbReference type="InterPro" id="IPR003594">
    <property type="entry name" value="HATPase_dom"/>
</dbReference>
<evidence type="ECO:0000256" key="10">
    <source>
        <dbReference type="ARBA" id="ARBA00023012"/>
    </source>
</evidence>
<dbReference type="Pfam" id="PF02518">
    <property type="entry name" value="HATPase_c"/>
    <property type="match status" value="1"/>
</dbReference>
<comment type="catalytic activity">
    <reaction evidence="1">
        <text>ATP + protein L-histidine = ADP + protein N-phospho-L-histidine.</text>
        <dbReference type="EC" id="2.7.13.3"/>
    </reaction>
</comment>
<accession>A0ABD7YY50</accession>
<keyword evidence="14" id="KW-0614">Plasmid</keyword>
<keyword evidence="4" id="KW-1003">Cell membrane</keyword>
<keyword evidence="6" id="KW-0808">Transferase</keyword>
<dbReference type="PROSITE" id="PS50109">
    <property type="entry name" value="HIS_KIN"/>
    <property type="match status" value="1"/>
</dbReference>
<evidence type="ECO:0000256" key="1">
    <source>
        <dbReference type="ARBA" id="ARBA00000085"/>
    </source>
</evidence>
<dbReference type="EC" id="2.7.13.3" evidence="3"/>
<dbReference type="InterPro" id="IPR003661">
    <property type="entry name" value="HisK_dim/P_dom"/>
</dbReference>
<dbReference type="SUPFAM" id="SSF47384">
    <property type="entry name" value="Homodimeric domain of signal transducing histidine kinase"/>
    <property type="match status" value="1"/>
</dbReference>
<gene>
    <name evidence="14" type="ORF">O2U02_10080</name>
</gene>
<keyword evidence="10" id="KW-0902">Two-component regulatory system</keyword>
<dbReference type="EMBL" id="CP114510">
    <property type="protein sequence ID" value="WHS18581.1"/>
    <property type="molecule type" value="Genomic_DNA"/>
</dbReference>
<dbReference type="Gene3D" id="3.30.565.10">
    <property type="entry name" value="Histidine kinase-like ATPase, C-terminal domain"/>
    <property type="match status" value="1"/>
</dbReference>
<protein>
    <recommendedName>
        <fullName evidence="3">histidine kinase</fullName>
        <ecNumber evidence="3">2.7.13.3</ecNumber>
    </recommendedName>
</protein>
<name>A0ABD7YY50_9LACO</name>
<keyword evidence="8 14" id="KW-0418">Kinase</keyword>
<evidence type="ECO:0000313" key="14">
    <source>
        <dbReference type="EMBL" id="WHS18581.1"/>
    </source>
</evidence>
<dbReference type="GO" id="GO:0005886">
    <property type="term" value="C:plasma membrane"/>
    <property type="evidence" value="ECO:0007669"/>
    <property type="project" value="UniProtKB-SubCell"/>
</dbReference>
<dbReference type="InterPro" id="IPR050351">
    <property type="entry name" value="BphY/WalK/GraS-like"/>
</dbReference>
<keyword evidence="7 12" id="KW-0812">Transmembrane</keyword>
<dbReference type="SUPFAM" id="SSF55874">
    <property type="entry name" value="ATPase domain of HSP90 chaperone/DNA topoisomerase II/histidine kinase"/>
    <property type="match status" value="1"/>
</dbReference>
<comment type="subcellular location">
    <subcellularLocation>
        <location evidence="2">Cell membrane</location>
        <topology evidence="2">Multi-pass membrane protein</topology>
    </subcellularLocation>
</comment>
<dbReference type="Proteomes" id="UP001224533">
    <property type="component" value="Plasmid unnamed1"/>
</dbReference>
<reference evidence="14 15" key="1">
    <citation type="submission" date="2022-12" db="EMBL/GenBank/DDBJ databases">
        <title>Assessment of beneficial effects and identification of host adaptation-associated genes of Ligilactobacillus salivarius isolated from Meles meles.</title>
        <authorList>
            <person name="Wang Y."/>
        </authorList>
    </citation>
    <scope>NUCLEOTIDE SEQUENCE [LARGE SCALE GENOMIC DNA]</scope>
    <source>
        <strain evidence="14 15">S35</strain>
        <plasmid evidence="14 15">unnamed1</plasmid>
    </source>
</reference>